<accession>D7DUB6</accession>
<evidence type="ECO:0000256" key="2">
    <source>
        <dbReference type="ARBA" id="ARBA00010072"/>
    </source>
</evidence>
<comment type="similarity">
    <text evidence="2">Belongs to the binding-protein-dependent transport system permease family. HisMQ subfamily.</text>
</comment>
<dbReference type="GO" id="GO:0006865">
    <property type="term" value="P:amino acid transport"/>
    <property type="evidence" value="ECO:0007669"/>
    <property type="project" value="UniProtKB-KW"/>
</dbReference>
<dbReference type="Proteomes" id="UP000007722">
    <property type="component" value="Chromosome"/>
</dbReference>
<dbReference type="InterPro" id="IPR043429">
    <property type="entry name" value="ArtM/GltK/GlnP/TcyL/YhdX-like"/>
</dbReference>
<evidence type="ECO:0000256" key="7">
    <source>
        <dbReference type="ARBA" id="ARBA00022989"/>
    </source>
</evidence>
<keyword evidence="12" id="KW-1185">Reference proteome</keyword>
<feature type="transmembrane region" description="Helical" evidence="9">
    <location>
        <begin position="198"/>
        <end position="220"/>
    </location>
</feature>
<evidence type="ECO:0000256" key="8">
    <source>
        <dbReference type="ARBA" id="ARBA00023136"/>
    </source>
</evidence>
<reference evidence="11 12" key="1">
    <citation type="submission" date="2010-05" db="EMBL/GenBank/DDBJ databases">
        <title>Complete sequence of Methanococcus voltae A3.</title>
        <authorList>
            <consortium name="US DOE Joint Genome Institute"/>
            <person name="Lucas S."/>
            <person name="Copeland A."/>
            <person name="Lapidus A."/>
            <person name="Cheng J.-F."/>
            <person name="Bruce D."/>
            <person name="Goodwin L."/>
            <person name="Pitluck S."/>
            <person name="Lowry S."/>
            <person name="Clum A."/>
            <person name="Land M."/>
            <person name="Hauser L."/>
            <person name="Kyrpides N."/>
            <person name="Mikhailova N."/>
            <person name="Whitman W.B."/>
            <person name="Woyke T."/>
        </authorList>
    </citation>
    <scope>NUCLEOTIDE SEQUENCE [LARGE SCALE GENOMIC DNA]</scope>
    <source>
        <strain evidence="12">ATCC BAA-1334 / A3</strain>
    </source>
</reference>
<dbReference type="HOGENOM" id="CLU_019602_1_1_2"/>
<dbReference type="NCBIfam" id="TIGR01726">
    <property type="entry name" value="HEQRo_perm_3TM"/>
    <property type="match status" value="1"/>
</dbReference>
<dbReference type="GO" id="GO:0022857">
    <property type="term" value="F:transmembrane transporter activity"/>
    <property type="evidence" value="ECO:0007669"/>
    <property type="project" value="InterPro"/>
</dbReference>
<feature type="domain" description="ABC transmembrane type-1" evidence="10">
    <location>
        <begin position="31"/>
        <end position="219"/>
    </location>
</feature>
<evidence type="ECO:0000256" key="5">
    <source>
        <dbReference type="ARBA" id="ARBA00022692"/>
    </source>
</evidence>
<dbReference type="SUPFAM" id="SSF161098">
    <property type="entry name" value="MetI-like"/>
    <property type="match status" value="1"/>
</dbReference>
<keyword evidence="5 9" id="KW-0812">Transmembrane</keyword>
<dbReference type="InParanoid" id="D7DUB6"/>
<evidence type="ECO:0000313" key="11">
    <source>
        <dbReference type="EMBL" id="ADI36726.1"/>
    </source>
</evidence>
<dbReference type="InterPro" id="IPR035906">
    <property type="entry name" value="MetI-like_sf"/>
</dbReference>
<evidence type="ECO:0000256" key="9">
    <source>
        <dbReference type="RuleBase" id="RU363032"/>
    </source>
</evidence>
<keyword evidence="6" id="KW-0029">Amino-acid transport</keyword>
<protein>
    <submittedName>
        <fullName evidence="11">Polar amino acid ABC transporter, inner membrane subunit</fullName>
    </submittedName>
</protein>
<dbReference type="PANTHER" id="PTHR30614">
    <property type="entry name" value="MEMBRANE COMPONENT OF AMINO ACID ABC TRANSPORTER"/>
    <property type="match status" value="1"/>
</dbReference>
<keyword evidence="7 9" id="KW-1133">Transmembrane helix</keyword>
<evidence type="ECO:0000259" key="10">
    <source>
        <dbReference type="PROSITE" id="PS50928"/>
    </source>
</evidence>
<dbReference type="GO" id="GO:0043190">
    <property type="term" value="C:ATP-binding cassette (ABC) transporter complex"/>
    <property type="evidence" value="ECO:0007669"/>
    <property type="project" value="InterPro"/>
</dbReference>
<evidence type="ECO:0000256" key="3">
    <source>
        <dbReference type="ARBA" id="ARBA00022448"/>
    </source>
</evidence>
<dbReference type="CDD" id="cd06261">
    <property type="entry name" value="TM_PBP2"/>
    <property type="match status" value="1"/>
</dbReference>
<dbReference type="eggNOG" id="arCOG01798">
    <property type="taxonomic scope" value="Archaea"/>
</dbReference>
<keyword evidence="3 9" id="KW-0813">Transport</keyword>
<gene>
    <name evidence="11" type="ordered locus">Mvol_1069</name>
</gene>
<dbReference type="PROSITE" id="PS50928">
    <property type="entry name" value="ABC_TM1"/>
    <property type="match status" value="1"/>
</dbReference>
<dbReference type="AlphaFoldDB" id="D7DUB6"/>
<keyword evidence="4" id="KW-1003">Cell membrane</keyword>
<dbReference type="EMBL" id="CP002057">
    <property type="protein sequence ID" value="ADI36726.1"/>
    <property type="molecule type" value="Genomic_DNA"/>
</dbReference>
<comment type="subcellular location">
    <subcellularLocation>
        <location evidence="1 9">Cell membrane</location>
        <topology evidence="1 9">Multi-pass membrane protein</topology>
    </subcellularLocation>
</comment>
<dbReference type="InterPro" id="IPR010065">
    <property type="entry name" value="AA_ABC_transptr_permease_3TM"/>
</dbReference>
<dbReference type="KEGG" id="mvo:Mvol_1069"/>
<feature type="transmembrane region" description="Helical" evidence="9">
    <location>
        <begin position="37"/>
        <end position="57"/>
    </location>
</feature>
<proteinExistence type="inferred from homology"/>
<dbReference type="InterPro" id="IPR000515">
    <property type="entry name" value="MetI-like"/>
</dbReference>
<dbReference type="PANTHER" id="PTHR30614:SF20">
    <property type="entry name" value="GLUTAMINE TRANSPORT SYSTEM PERMEASE PROTEIN GLNP"/>
    <property type="match status" value="1"/>
</dbReference>
<name>D7DUB6_METV3</name>
<evidence type="ECO:0000256" key="6">
    <source>
        <dbReference type="ARBA" id="ARBA00022970"/>
    </source>
</evidence>
<feature type="transmembrane region" description="Helical" evidence="9">
    <location>
        <begin position="69"/>
        <end position="89"/>
    </location>
</feature>
<organism evidence="11 12">
    <name type="scientific">Methanococcus voltae (strain ATCC BAA-1334 / A3)</name>
    <dbReference type="NCBI Taxonomy" id="456320"/>
    <lineage>
        <taxon>Archaea</taxon>
        <taxon>Methanobacteriati</taxon>
        <taxon>Methanobacteriota</taxon>
        <taxon>Methanomada group</taxon>
        <taxon>Methanococci</taxon>
        <taxon>Methanococcales</taxon>
        <taxon>Methanococcaceae</taxon>
        <taxon>Methanococcus</taxon>
    </lineage>
</organism>
<dbReference type="FunFam" id="1.10.3720.10:FF:000033">
    <property type="entry name" value="Polar amino acid ABC transporter permease"/>
    <property type="match status" value="1"/>
</dbReference>
<keyword evidence="8 9" id="KW-0472">Membrane</keyword>
<dbReference type="STRING" id="456320.Mvol_1069"/>
<evidence type="ECO:0000313" key="12">
    <source>
        <dbReference type="Proteomes" id="UP000007722"/>
    </source>
</evidence>
<dbReference type="Pfam" id="PF00528">
    <property type="entry name" value="BPD_transp_1"/>
    <property type="match status" value="1"/>
</dbReference>
<dbReference type="Gene3D" id="1.10.3720.10">
    <property type="entry name" value="MetI-like"/>
    <property type="match status" value="1"/>
</dbReference>
<evidence type="ECO:0000256" key="4">
    <source>
        <dbReference type="ARBA" id="ARBA00022475"/>
    </source>
</evidence>
<sequence length="232" mass="25679">MYGFLVLFGENMSGFDVNLFISIVPRLFEGALMTLKITVFSIILGIVLGVFVGVGRISSNFIYRSFSSVYIELIRGTPMLVQIMIIYFGLPDLGINLDAFLAGVLALGLNSGAYIGEIIKAGILSVHHGQMEAARSLGMNYFQAMRHIILPQAFRNVLPALGNEFIILLKDSSLLSVIAIVELLRVGDQVRGSTYNAWTPLLGVALFYLLMTIPLSRLVLYIEKRWKIDRNG</sequence>
<evidence type="ECO:0000256" key="1">
    <source>
        <dbReference type="ARBA" id="ARBA00004651"/>
    </source>
</evidence>